<evidence type="ECO:0000256" key="1">
    <source>
        <dbReference type="ARBA" id="ARBA00001974"/>
    </source>
</evidence>
<dbReference type="AlphaFoldDB" id="A0A1G6QA31"/>
<evidence type="ECO:0000256" key="3">
    <source>
        <dbReference type="ARBA" id="ARBA00022630"/>
    </source>
</evidence>
<keyword evidence="4 5" id="KW-0274">FAD</keyword>
<evidence type="ECO:0000256" key="2">
    <source>
        <dbReference type="ARBA" id="ARBA00009347"/>
    </source>
</evidence>
<sequence length="393" mass="42850">MTEPSSPDFYALEDLLTPEEVAVRDRVRKWCDTEVLPRINDYWERAEFPFELVPGFAELGIAGGTVQGYGSPGMSAVAAGLVAAELARADGSIGTFNGVHSFLAMQSIAMLGSEEQKQRYLPAMARMEKIGAFGLTEPRHGSDAVALETRARRDGDVFVLDGQKKWIGNGTIADHVIIWARDEEGAVGGYVVDKGTPGFTATVMTGKTALRAVWQAEITLEGARVPVEDKLANCRSFKDVSTVLDRTRYTVAWRALGVATAAYELALAHCLQREQFGQPIAGYQLVQEKLATMLAEITTMQLMCWRLSSLADAGRMTAAMASLAKRHCCATARRIVADARDLFGGDGILLEHHIARHHADIEAIYTFEGTDHVQALIIGREITGHSAISGRRR</sequence>
<keyword evidence="5" id="KW-0560">Oxidoreductase</keyword>
<evidence type="ECO:0000259" key="6">
    <source>
        <dbReference type="Pfam" id="PF00441"/>
    </source>
</evidence>
<dbReference type="STRING" id="1190417.SAMN05660690_2796"/>
<comment type="similarity">
    <text evidence="2 5">Belongs to the acyl-CoA dehydrogenase family.</text>
</comment>
<dbReference type="Gene3D" id="1.20.140.10">
    <property type="entry name" value="Butyryl-CoA Dehydrogenase, subunit A, domain 3"/>
    <property type="match status" value="1"/>
</dbReference>
<dbReference type="InterPro" id="IPR009075">
    <property type="entry name" value="AcylCo_DH/oxidase_C"/>
</dbReference>
<feature type="domain" description="Acyl-CoA dehydrogenase/oxidase N-terminal" evidence="8">
    <location>
        <begin position="17"/>
        <end position="128"/>
    </location>
</feature>
<dbReference type="InterPro" id="IPR006091">
    <property type="entry name" value="Acyl-CoA_Oxase/DH_mid-dom"/>
</dbReference>
<evidence type="ECO:0000313" key="10">
    <source>
        <dbReference type="Proteomes" id="UP000199416"/>
    </source>
</evidence>
<dbReference type="InterPro" id="IPR036250">
    <property type="entry name" value="AcylCo_DH-like_C"/>
</dbReference>
<gene>
    <name evidence="9" type="ORF">SAMN05660690_2796</name>
</gene>
<dbReference type="GO" id="GO:0050660">
    <property type="term" value="F:flavin adenine dinucleotide binding"/>
    <property type="evidence" value="ECO:0007669"/>
    <property type="project" value="InterPro"/>
</dbReference>
<dbReference type="InterPro" id="IPR045008">
    <property type="entry name" value="ACX4-like"/>
</dbReference>
<comment type="cofactor">
    <cofactor evidence="1 5">
        <name>FAD</name>
        <dbReference type="ChEBI" id="CHEBI:57692"/>
    </cofactor>
</comment>
<evidence type="ECO:0000259" key="8">
    <source>
        <dbReference type="Pfam" id="PF02771"/>
    </source>
</evidence>
<dbReference type="EMBL" id="FMZF01000004">
    <property type="protein sequence ID" value="SDC89209.1"/>
    <property type="molecule type" value="Genomic_DNA"/>
</dbReference>
<dbReference type="Gene3D" id="2.40.110.10">
    <property type="entry name" value="Butyryl-CoA Dehydrogenase, subunit A, domain 2"/>
    <property type="match status" value="1"/>
</dbReference>
<dbReference type="RefSeq" id="WP_091366603.1">
    <property type="nucleotide sequence ID" value="NZ_FMZF01000004.1"/>
</dbReference>
<keyword evidence="3 5" id="KW-0285">Flavoprotein</keyword>
<evidence type="ECO:0000259" key="7">
    <source>
        <dbReference type="Pfam" id="PF02770"/>
    </source>
</evidence>
<dbReference type="OrthoDB" id="9770681at2"/>
<feature type="domain" description="Acyl-CoA oxidase/dehydrogenase middle" evidence="7">
    <location>
        <begin position="132"/>
        <end position="221"/>
    </location>
</feature>
<dbReference type="GO" id="GO:0003995">
    <property type="term" value="F:acyl-CoA dehydrogenase activity"/>
    <property type="evidence" value="ECO:0007669"/>
    <property type="project" value="InterPro"/>
</dbReference>
<proteinExistence type="inferred from homology"/>
<dbReference type="Pfam" id="PF02771">
    <property type="entry name" value="Acyl-CoA_dh_N"/>
    <property type="match status" value="1"/>
</dbReference>
<dbReference type="SUPFAM" id="SSF56645">
    <property type="entry name" value="Acyl-CoA dehydrogenase NM domain-like"/>
    <property type="match status" value="1"/>
</dbReference>
<protein>
    <submittedName>
        <fullName evidence="9">Glutaryl-CoA dehydrogenase</fullName>
    </submittedName>
</protein>
<dbReference type="InterPro" id="IPR046373">
    <property type="entry name" value="Acyl-CoA_Oxase/DH_mid-dom_sf"/>
</dbReference>
<dbReference type="Gene3D" id="1.10.540.10">
    <property type="entry name" value="Acyl-CoA dehydrogenase/oxidase, N-terminal domain"/>
    <property type="match status" value="1"/>
</dbReference>
<dbReference type="Pfam" id="PF00441">
    <property type="entry name" value="Acyl-CoA_dh_1"/>
    <property type="match status" value="1"/>
</dbReference>
<dbReference type="SUPFAM" id="SSF47203">
    <property type="entry name" value="Acyl-CoA dehydrogenase C-terminal domain-like"/>
    <property type="match status" value="1"/>
</dbReference>
<dbReference type="PANTHER" id="PTHR43188:SF1">
    <property type="entry name" value="ACYL-COA DEHYDROGENASE"/>
    <property type="match status" value="1"/>
</dbReference>
<evidence type="ECO:0000256" key="5">
    <source>
        <dbReference type="RuleBase" id="RU362125"/>
    </source>
</evidence>
<dbReference type="GO" id="GO:0006635">
    <property type="term" value="P:fatty acid beta-oxidation"/>
    <property type="evidence" value="ECO:0007669"/>
    <property type="project" value="InterPro"/>
</dbReference>
<feature type="domain" description="Acyl-CoA dehydrogenase/oxidase C-terminal" evidence="6">
    <location>
        <begin position="239"/>
        <end position="382"/>
    </location>
</feature>
<reference evidence="10" key="1">
    <citation type="submission" date="2016-10" db="EMBL/GenBank/DDBJ databases">
        <authorList>
            <person name="Varghese N."/>
            <person name="Submissions S."/>
        </authorList>
    </citation>
    <scope>NUCLEOTIDE SEQUENCE [LARGE SCALE GENOMIC DNA]</scope>
    <source>
        <strain evidence="10">DSM 45421</strain>
    </source>
</reference>
<dbReference type="Proteomes" id="UP000199416">
    <property type="component" value="Unassembled WGS sequence"/>
</dbReference>
<accession>A0A1G6QA31</accession>
<dbReference type="PANTHER" id="PTHR43188">
    <property type="entry name" value="ACYL-COENZYME A OXIDASE"/>
    <property type="match status" value="1"/>
</dbReference>
<evidence type="ECO:0000256" key="4">
    <source>
        <dbReference type="ARBA" id="ARBA00022827"/>
    </source>
</evidence>
<organism evidence="9 10">
    <name type="scientific">Geodermatophilus telluris</name>
    <dbReference type="NCBI Taxonomy" id="1190417"/>
    <lineage>
        <taxon>Bacteria</taxon>
        <taxon>Bacillati</taxon>
        <taxon>Actinomycetota</taxon>
        <taxon>Actinomycetes</taxon>
        <taxon>Geodermatophilales</taxon>
        <taxon>Geodermatophilaceae</taxon>
        <taxon>Geodermatophilus</taxon>
    </lineage>
</organism>
<dbReference type="InterPro" id="IPR013786">
    <property type="entry name" value="AcylCoA_DH/ox_N"/>
</dbReference>
<keyword evidence="10" id="KW-1185">Reference proteome</keyword>
<dbReference type="InterPro" id="IPR009100">
    <property type="entry name" value="AcylCoA_DH/oxidase_NM_dom_sf"/>
</dbReference>
<dbReference type="InterPro" id="IPR006089">
    <property type="entry name" value="Acyl-CoA_DH_CS"/>
</dbReference>
<dbReference type="PROSITE" id="PS00073">
    <property type="entry name" value="ACYL_COA_DH_2"/>
    <property type="match status" value="1"/>
</dbReference>
<dbReference type="Pfam" id="PF02770">
    <property type="entry name" value="Acyl-CoA_dh_M"/>
    <property type="match status" value="1"/>
</dbReference>
<evidence type="ECO:0000313" key="9">
    <source>
        <dbReference type="EMBL" id="SDC89209.1"/>
    </source>
</evidence>
<name>A0A1G6QA31_9ACTN</name>
<dbReference type="InterPro" id="IPR037069">
    <property type="entry name" value="AcylCoA_DH/ox_N_sf"/>
</dbReference>